<comment type="caution">
    <text evidence="1">The sequence shown here is derived from an EMBL/GenBank/DDBJ whole genome shotgun (WGS) entry which is preliminary data.</text>
</comment>
<organism evidence="1 2">
    <name type="scientific">Candidatus Methylacidithermus pantelleriae</name>
    <dbReference type="NCBI Taxonomy" id="2744239"/>
    <lineage>
        <taxon>Bacteria</taxon>
        <taxon>Pseudomonadati</taxon>
        <taxon>Verrucomicrobiota</taxon>
        <taxon>Methylacidiphilae</taxon>
        <taxon>Methylacidiphilales</taxon>
        <taxon>Methylacidiphilaceae</taxon>
        <taxon>Candidatus Methylacidithermus</taxon>
    </lineage>
</organism>
<dbReference type="Proteomes" id="UP000663859">
    <property type="component" value="Unassembled WGS sequence"/>
</dbReference>
<keyword evidence="2" id="KW-1185">Reference proteome</keyword>
<evidence type="ECO:0000313" key="1">
    <source>
        <dbReference type="EMBL" id="CAF0704442.1"/>
    </source>
</evidence>
<proteinExistence type="predicted"/>
<protein>
    <submittedName>
        <fullName evidence="1">Uncharacterized protein</fullName>
    </submittedName>
</protein>
<evidence type="ECO:0000313" key="2">
    <source>
        <dbReference type="Proteomes" id="UP000663859"/>
    </source>
</evidence>
<dbReference type="AlphaFoldDB" id="A0A8J2BLX4"/>
<accession>A0A8J2BLX4</accession>
<name>A0A8J2BLX4_9BACT</name>
<sequence>MRVRLASDEESSPLPKAGLCVGTREVYEQERLGSFFFGRQTWWGLWSLSISAQSDRGGNEEPSPFSLLCATLVWQLIPWVFGRMRRRAKKPGPSLGHLRGP</sequence>
<reference evidence="1" key="1">
    <citation type="submission" date="2021-02" db="EMBL/GenBank/DDBJ databases">
        <authorList>
            <person name="Cremers G."/>
            <person name="Picone N."/>
        </authorList>
    </citation>
    <scope>NUCLEOTIDE SEQUENCE</scope>
    <source>
        <strain evidence="1">PQ17</strain>
    </source>
</reference>
<gene>
    <name evidence="1" type="ORF">MPNT_70018</name>
</gene>
<dbReference type="EMBL" id="CAJNOB010000067">
    <property type="protein sequence ID" value="CAF0704442.1"/>
    <property type="molecule type" value="Genomic_DNA"/>
</dbReference>